<reference evidence="2" key="1">
    <citation type="submission" date="2024-07" db="EMBL/GenBank/DDBJ databases">
        <title>Two chromosome-level genome assemblies of Korean endemic species Abeliophyllum distichum and Forsythia ovata (Oleaceae).</title>
        <authorList>
            <person name="Jang H."/>
        </authorList>
    </citation>
    <scope>NUCLEOTIDE SEQUENCE [LARGE SCALE GENOMIC DNA]</scope>
</reference>
<name>A0ABD1WFA0_9LAMI</name>
<protein>
    <submittedName>
        <fullName evidence="1">Uncharacterized protein</fullName>
    </submittedName>
</protein>
<comment type="caution">
    <text evidence="1">The sequence shown here is derived from an EMBL/GenBank/DDBJ whole genome shotgun (WGS) entry which is preliminary data.</text>
</comment>
<organism evidence="1 2">
    <name type="scientific">Forsythia ovata</name>
    <dbReference type="NCBI Taxonomy" id="205694"/>
    <lineage>
        <taxon>Eukaryota</taxon>
        <taxon>Viridiplantae</taxon>
        <taxon>Streptophyta</taxon>
        <taxon>Embryophyta</taxon>
        <taxon>Tracheophyta</taxon>
        <taxon>Spermatophyta</taxon>
        <taxon>Magnoliopsida</taxon>
        <taxon>eudicotyledons</taxon>
        <taxon>Gunneridae</taxon>
        <taxon>Pentapetalae</taxon>
        <taxon>asterids</taxon>
        <taxon>lamiids</taxon>
        <taxon>Lamiales</taxon>
        <taxon>Oleaceae</taxon>
        <taxon>Forsythieae</taxon>
        <taxon>Forsythia</taxon>
    </lineage>
</organism>
<gene>
    <name evidence="1" type="ORF">Fot_09640</name>
</gene>
<proteinExistence type="predicted"/>
<keyword evidence="2" id="KW-1185">Reference proteome</keyword>
<dbReference type="Proteomes" id="UP001604277">
    <property type="component" value="Unassembled WGS sequence"/>
</dbReference>
<sequence length="109" mass="12815">MGQRWEVASQGHEYHLITKVNMRSSIPHLPELQKYESTYVVVDIFDYWTMEYLTTYGVNQVIYRCTECLLSPEYDDSLEAHQNWLSRLSNSHEMQNQVNGTVTEEHTVA</sequence>
<accession>A0ABD1WFA0</accession>
<evidence type="ECO:0000313" key="2">
    <source>
        <dbReference type="Proteomes" id="UP001604277"/>
    </source>
</evidence>
<dbReference type="AlphaFoldDB" id="A0ABD1WFA0"/>
<dbReference type="EMBL" id="JBFOLJ010000003">
    <property type="protein sequence ID" value="KAL2548110.1"/>
    <property type="molecule type" value="Genomic_DNA"/>
</dbReference>
<evidence type="ECO:0000313" key="1">
    <source>
        <dbReference type="EMBL" id="KAL2548110.1"/>
    </source>
</evidence>